<dbReference type="AlphaFoldDB" id="A0A7W9AIM8"/>
<feature type="transmembrane region" description="Helical" evidence="6">
    <location>
        <begin position="317"/>
        <end position="338"/>
    </location>
</feature>
<dbReference type="PANTHER" id="PTHR30250">
    <property type="entry name" value="PST FAMILY PREDICTED COLANIC ACID TRANSPORTER"/>
    <property type="match status" value="1"/>
</dbReference>
<dbReference type="EMBL" id="JACIJC010000003">
    <property type="protein sequence ID" value="MBB5686186.1"/>
    <property type="molecule type" value="Genomic_DNA"/>
</dbReference>
<dbReference type="GO" id="GO:0005886">
    <property type="term" value="C:plasma membrane"/>
    <property type="evidence" value="ECO:0007669"/>
    <property type="project" value="UniProtKB-SubCell"/>
</dbReference>
<evidence type="ECO:0000313" key="7">
    <source>
        <dbReference type="EMBL" id="MBB5686186.1"/>
    </source>
</evidence>
<keyword evidence="4 6" id="KW-1133">Transmembrane helix</keyword>
<evidence type="ECO:0000256" key="6">
    <source>
        <dbReference type="SAM" id="Phobius"/>
    </source>
</evidence>
<organism evidence="7 8">
    <name type="scientific">Sphingobium boeckii</name>
    <dbReference type="NCBI Taxonomy" id="1082345"/>
    <lineage>
        <taxon>Bacteria</taxon>
        <taxon>Pseudomonadati</taxon>
        <taxon>Pseudomonadota</taxon>
        <taxon>Alphaproteobacteria</taxon>
        <taxon>Sphingomonadales</taxon>
        <taxon>Sphingomonadaceae</taxon>
        <taxon>Sphingobium</taxon>
    </lineage>
</organism>
<sequence length="514" mass="54881">MSDDTALPDPASDKVTNRDFARGLGTTLLARMGAVIEVVSQPLYVWLFGLASFGLYAVLWAAISLIENIADLGMTSALQRVVPQAKDERDAVAALRASLLLGVIPCLLIALGISLFAADVAPLINVAAKDRAVLIQSVQFFIWALPLWAFVEISTSALRARRLFGAEIRLRLLWEQVIRLVLAILFWLISPSILALLAAHLISLAITCLLSIRLLARHYDLTLLFERPLASPIFFETLRAGLSILPSNAIGRVFGDAPPIVLNALLPGAAGATSAALYTIARKVSSIVQLIRLAFGYVLAPLASAASRGGNEEVRRLYAFTTRFIFALAVPLGCVMAAGGDAILDLFGPGADQAHAALIILILARMAEAVFSASVAVQQVIGAYHRQITASLIGLAAAAAIVIPLIPRMGLTVMALAVGAGFIITAAIPLIQLHIHEKLHPFETPFGTVVIRTIGITIPALMLSLAASYLTPTWLQLPIILILGMAALWLTCRFALSQDDRAALGKTGRKLRLI</sequence>
<evidence type="ECO:0000256" key="2">
    <source>
        <dbReference type="ARBA" id="ARBA00022475"/>
    </source>
</evidence>
<reference evidence="7 8" key="1">
    <citation type="submission" date="2020-08" db="EMBL/GenBank/DDBJ databases">
        <title>Genomic Encyclopedia of Type Strains, Phase IV (KMG-IV): sequencing the most valuable type-strain genomes for metagenomic binning, comparative biology and taxonomic classification.</title>
        <authorList>
            <person name="Goeker M."/>
        </authorList>
    </citation>
    <scope>NUCLEOTIDE SEQUENCE [LARGE SCALE GENOMIC DNA]</scope>
    <source>
        <strain evidence="7 8">DSM 25079</strain>
    </source>
</reference>
<evidence type="ECO:0000256" key="1">
    <source>
        <dbReference type="ARBA" id="ARBA00004651"/>
    </source>
</evidence>
<dbReference type="Pfam" id="PF01943">
    <property type="entry name" value="Polysacc_synt"/>
    <property type="match status" value="1"/>
</dbReference>
<keyword evidence="5 6" id="KW-0472">Membrane</keyword>
<feature type="transmembrane region" description="Helical" evidence="6">
    <location>
        <begin position="99"/>
        <end position="121"/>
    </location>
</feature>
<comment type="caution">
    <text evidence="7">The sequence shown here is derived from an EMBL/GenBank/DDBJ whole genome shotgun (WGS) entry which is preliminary data.</text>
</comment>
<feature type="transmembrane region" description="Helical" evidence="6">
    <location>
        <begin position="389"/>
        <end position="407"/>
    </location>
</feature>
<evidence type="ECO:0000256" key="3">
    <source>
        <dbReference type="ARBA" id="ARBA00022692"/>
    </source>
</evidence>
<dbReference type="InterPro" id="IPR050833">
    <property type="entry name" value="Poly_Biosynth_Transport"/>
</dbReference>
<gene>
    <name evidence="7" type="ORF">FHS49_002202</name>
</gene>
<accession>A0A7W9AIM8</accession>
<evidence type="ECO:0000313" key="8">
    <source>
        <dbReference type="Proteomes" id="UP000549617"/>
    </source>
</evidence>
<dbReference type="PANTHER" id="PTHR30250:SF11">
    <property type="entry name" value="O-ANTIGEN TRANSPORTER-RELATED"/>
    <property type="match status" value="1"/>
</dbReference>
<feature type="transmembrane region" description="Helical" evidence="6">
    <location>
        <begin position="133"/>
        <end position="151"/>
    </location>
</feature>
<keyword evidence="3 6" id="KW-0812">Transmembrane</keyword>
<evidence type="ECO:0000256" key="5">
    <source>
        <dbReference type="ARBA" id="ARBA00023136"/>
    </source>
</evidence>
<protein>
    <submittedName>
        <fullName evidence="7">O-antigen/teichoic acid export membrane protein</fullName>
    </submittedName>
</protein>
<feature type="transmembrane region" description="Helical" evidence="6">
    <location>
        <begin position="413"/>
        <end position="433"/>
    </location>
</feature>
<comment type="subcellular location">
    <subcellularLocation>
        <location evidence="1">Cell membrane</location>
        <topology evidence="1">Multi-pass membrane protein</topology>
    </subcellularLocation>
</comment>
<feature type="transmembrane region" description="Helical" evidence="6">
    <location>
        <begin position="475"/>
        <end position="496"/>
    </location>
</feature>
<feature type="transmembrane region" description="Helical" evidence="6">
    <location>
        <begin position="172"/>
        <end position="189"/>
    </location>
</feature>
<evidence type="ECO:0000256" key="4">
    <source>
        <dbReference type="ARBA" id="ARBA00022989"/>
    </source>
</evidence>
<keyword evidence="2" id="KW-1003">Cell membrane</keyword>
<keyword evidence="8" id="KW-1185">Reference proteome</keyword>
<proteinExistence type="predicted"/>
<feature type="transmembrane region" description="Helical" evidence="6">
    <location>
        <begin position="43"/>
        <end position="66"/>
    </location>
</feature>
<feature type="transmembrane region" description="Helical" evidence="6">
    <location>
        <begin position="195"/>
        <end position="216"/>
    </location>
</feature>
<dbReference type="RefSeq" id="WP_184018298.1">
    <property type="nucleotide sequence ID" value="NZ_JACIJC010000003.1"/>
</dbReference>
<name>A0A7W9AIM8_9SPHN</name>
<feature type="transmembrane region" description="Helical" evidence="6">
    <location>
        <begin position="358"/>
        <end position="377"/>
    </location>
</feature>
<dbReference type="Proteomes" id="UP000549617">
    <property type="component" value="Unassembled WGS sequence"/>
</dbReference>
<feature type="transmembrane region" description="Helical" evidence="6">
    <location>
        <begin position="445"/>
        <end position="469"/>
    </location>
</feature>
<dbReference type="InterPro" id="IPR002797">
    <property type="entry name" value="Polysacc_synth"/>
</dbReference>